<gene>
    <name evidence="4" type="ORF">Acr_00g0065980</name>
</gene>
<dbReference type="AlphaFoldDB" id="A0A7J0DQI1"/>
<dbReference type="InterPro" id="IPR002885">
    <property type="entry name" value="PPR_rpt"/>
</dbReference>
<dbReference type="InterPro" id="IPR046960">
    <property type="entry name" value="PPR_At4g14850-like_plant"/>
</dbReference>
<sequence>MWKVNGCCLHQITFGHRQSLHFYCRLLHSGGSPTAFPIVLKSCAALSLPASGSQLHALSVRVGCEPDPFVQTALITIYCRCGSVENACKVFDESPQSKMLTVDHRFDCWVRCFFERGNWMCGLTRLRCWVWFLVLRILCIWVLGGVFMGLL</sequence>
<keyword evidence="3" id="KW-0472">Membrane</keyword>
<dbReference type="OrthoDB" id="1744564at2759"/>
<dbReference type="Gene3D" id="1.25.40.10">
    <property type="entry name" value="Tetratricopeptide repeat domain"/>
    <property type="match status" value="1"/>
</dbReference>
<protein>
    <submittedName>
        <fullName evidence="4">Mitochondrial editing factor 19</fullName>
    </submittedName>
</protein>
<keyword evidence="3" id="KW-1133">Transmembrane helix</keyword>
<keyword evidence="1" id="KW-0677">Repeat</keyword>
<name>A0A7J0DQI1_9ERIC</name>
<dbReference type="Pfam" id="PF12854">
    <property type="entry name" value="PPR_1"/>
    <property type="match status" value="1"/>
</dbReference>
<dbReference type="GO" id="GO:0009451">
    <property type="term" value="P:RNA modification"/>
    <property type="evidence" value="ECO:0007669"/>
    <property type="project" value="InterPro"/>
</dbReference>
<organism evidence="4 5">
    <name type="scientific">Actinidia rufa</name>
    <dbReference type="NCBI Taxonomy" id="165716"/>
    <lineage>
        <taxon>Eukaryota</taxon>
        <taxon>Viridiplantae</taxon>
        <taxon>Streptophyta</taxon>
        <taxon>Embryophyta</taxon>
        <taxon>Tracheophyta</taxon>
        <taxon>Spermatophyta</taxon>
        <taxon>Magnoliopsida</taxon>
        <taxon>eudicotyledons</taxon>
        <taxon>Gunneridae</taxon>
        <taxon>Pentapetalae</taxon>
        <taxon>asterids</taxon>
        <taxon>Ericales</taxon>
        <taxon>Actinidiaceae</taxon>
        <taxon>Actinidia</taxon>
    </lineage>
</organism>
<dbReference type="EMBL" id="BJWL01000339">
    <property type="protein sequence ID" value="GFS39985.1"/>
    <property type="molecule type" value="Genomic_DNA"/>
</dbReference>
<evidence type="ECO:0000313" key="5">
    <source>
        <dbReference type="Proteomes" id="UP000585474"/>
    </source>
</evidence>
<dbReference type="Proteomes" id="UP000585474">
    <property type="component" value="Unassembled WGS sequence"/>
</dbReference>
<evidence type="ECO:0000256" key="3">
    <source>
        <dbReference type="SAM" id="Phobius"/>
    </source>
</evidence>
<reference evidence="5" key="1">
    <citation type="submission" date="2019-07" db="EMBL/GenBank/DDBJ databases">
        <title>De Novo Assembly of kiwifruit Actinidia rufa.</title>
        <authorList>
            <person name="Sugita-Konishi S."/>
            <person name="Sato K."/>
            <person name="Mori E."/>
            <person name="Abe Y."/>
            <person name="Kisaki G."/>
            <person name="Hamano K."/>
            <person name="Suezawa K."/>
            <person name="Otani M."/>
            <person name="Fukuda T."/>
            <person name="Manabe T."/>
            <person name="Gomi K."/>
            <person name="Tabuchi M."/>
            <person name="Akimitsu K."/>
            <person name="Kataoka I."/>
        </authorList>
    </citation>
    <scope>NUCLEOTIDE SEQUENCE [LARGE SCALE GENOMIC DNA]</scope>
    <source>
        <strain evidence="5">cv. Fuchu</strain>
    </source>
</reference>
<evidence type="ECO:0000256" key="2">
    <source>
        <dbReference type="PROSITE-ProRule" id="PRU00708"/>
    </source>
</evidence>
<dbReference type="GO" id="GO:0003723">
    <property type="term" value="F:RNA binding"/>
    <property type="evidence" value="ECO:0007669"/>
    <property type="project" value="InterPro"/>
</dbReference>
<dbReference type="NCBIfam" id="TIGR00756">
    <property type="entry name" value="PPR"/>
    <property type="match status" value="1"/>
</dbReference>
<accession>A0A7J0DQI1</accession>
<proteinExistence type="predicted"/>
<evidence type="ECO:0000256" key="1">
    <source>
        <dbReference type="ARBA" id="ARBA00022737"/>
    </source>
</evidence>
<keyword evidence="5" id="KW-1185">Reference proteome</keyword>
<comment type="caution">
    <text evidence="4">The sequence shown here is derived from an EMBL/GenBank/DDBJ whole genome shotgun (WGS) entry which is preliminary data.</text>
</comment>
<evidence type="ECO:0000313" key="4">
    <source>
        <dbReference type="EMBL" id="GFS39985.1"/>
    </source>
</evidence>
<feature type="transmembrane region" description="Helical" evidence="3">
    <location>
        <begin position="128"/>
        <end position="150"/>
    </location>
</feature>
<keyword evidence="3" id="KW-0812">Transmembrane</keyword>
<dbReference type="InterPro" id="IPR011990">
    <property type="entry name" value="TPR-like_helical_dom_sf"/>
</dbReference>
<dbReference type="PANTHER" id="PTHR47926">
    <property type="entry name" value="PENTATRICOPEPTIDE REPEAT-CONTAINING PROTEIN"/>
    <property type="match status" value="1"/>
</dbReference>
<feature type="repeat" description="PPR" evidence="2">
    <location>
        <begin position="67"/>
        <end position="101"/>
    </location>
</feature>
<dbReference type="PROSITE" id="PS51375">
    <property type="entry name" value="PPR"/>
    <property type="match status" value="1"/>
</dbReference>